<dbReference type="Pfam" id="PF14244">
    <property type="entry name" value="Retrotran_gag_3"/>
    <property type="match status" value="1"/>
</dbReference>
<dbReference type="PANTHER" id="PTHR11439">
    <property type="entry name" value="GAG-POL-RELATED RETROTRANSPOSON"/>
    <property type="match status" value="1"/>
</dbReference>
<evidence type="ECO:0008006" key="6">
    <source>
        <dbReference type="Google" id="ProtNLM"/>
    </source>
</evidence>
<feature type="region of interest" description="Disordered" evidence="1">
    <location>
        <begin position="243"/>
        <end position="265"/>
    </location>
</feature>
<dbReference type="EMBL" id="CAADRP010000447">
    <property type="protein sequence ID" value="VFU28712.1"/>
    <property type="molecule type" value="Genomic_DNA"/>
</dbReference>
<dbReference type="SUPFAM" id="SSF56672">
    <property type="entry name" value="DNA/RNA polymerases"/>
    <property type="match status" value="1"/>
</dbReference>
<feature type="compositionally biased region" description="Basic and acidic residues" evidence="1">
    <location>
        <begin position="243"/>
        <end position="255"/>
    </location>
</feature>
<evidence type="ECO:0000259" key="3">
    <source>
        <dbReference type="Pfam" id="PF14244"/>
    </source>
</evidence>
<dbReference type="InterPro" id="IPR029472">
    <property type="entry name" value="Copia-like_N"/>
</dbReference>
<dbReference type="InterPro" id="IPR012337">
    <property type="entry name" value="RNaseH-like_sf"/>
</dbReference>
<feature type="region of interest" description="Disordered" evidence="1">
    <location>
        <begin position="613"/>
        <end position="637"/>
    </location>
</feature>
<name>A0A6N2KJR5_SALVM</name>
<dbReference type="Gene3D" id="3.30.420.10">
    <property type="entry name" value="Ribonuclease H-like superfamily/Ribonuclease H"/>
    <property type="match status" value="1"/>
</dbReference>
<feature type="domain" description="Reverse transcriptase Ty1/copia-type" evidence="2">
    <location>
        <begin position="802"/>
        <end position="1046"/>
    </location>
</feature>
<dbReference type="SUPFAM" id="SSF53098">
    <property type="entry name" value="Ribonuclease H-like"/>
    <property type="match status" value="1"/>
</dbReference>
<evidence type="ECO:0000259" key="4">
    <source>
        <dbReference type="Pfam" id="PF25597"/>
    </source>
</evidence>
<dbReference type="InterPro" id="IPR057670">
    <property type="entry name" value="SH3_retrovirus"/>
</dbReference>
<protein>
    <recommendedName>
        <fullName evidence="6">Reverse transcriptase Ty1/copia-type domain-containing protein</fullName>
    </recommendedName>
</protein>
<feature type="region of interest" description="Disordered" evidence="1">
    <location>
        <begin position="667"/>
        <end position="690"/>
    </location>
</feature>
<proteinExistence type="predicted"/>
<dbReference type="PANTHER" id="PTHR11439:SF467">
    <property type="entry name" value="INTEGRASE CATALYTIC DOMAIN-CONTAINING PROTEIN"/>
    <property type="match status" value="1"/>
</dbReference>
<dbReference type="CDD" id="cd09272">
    <property type="entry name" value="RNase_HI_RT_Ty1"/>
    <property type="match status" value="1"/>
</dbReference>
<organism evidence="5">
    <name type="scientific">Salix viminalis</name>
    <name type="common">Common osier</name>
    <name type="synonym">Basket willow</name>
    <dbReference type="NCBI Taxonomy" id="40686"/>
    <lineage>
        <taxon>Eukaryota</taxon>
        <taxon>Viridiplantae</taxon>
        <taxon>Streptophyta</taxon>
        <taxon>Embryophyta</taxon>
        <taxon>Tracheophyta</taxon>
        <taxon>Spermatophyta</taxon>
        <taxon>Magnoliopsida</taxon>
        <taxon>eudicotyledons</taxon>
        <taxon>Gunneridae</taxon>
        <taxon>Pentapetalae</taxon>
        <taxon>rosids</taxon>
        <taxon>fabids</taxon>
        <taxon>Malpighiales</taxon>
        <taxon>Salicaceae</taxon>
        <taxon>Saliceae</taxon>
        <taxon>Salix</taxon>
    </lineage>
</organism>
<dbReference type="InterPro" id="IPR043502">
    <property type="entry name" value="DNA/RNA_pol_sf"/>
</dbReference>
<dbReference type="Pfam" id="PF25597">
    <property type="entry name" value="SH3_retrovirus"/>
    <property type="match status" value="1"/>
</dbReference>
<accession>A0A6N2KJR5</accession>
<evidence type="ECO:0000313" key="5">
    <source>
        <dbReference type="EMBL" id="VFU28712.1"/>
    </source>
</evidence>
<evidence type="ECO:0000259" key="2">
    <source>
        <dbReference type="Pfam" id="PF07727"/>
    </source>
</evidence>
<evidence type="ECO:0000256" key="1">
    <source>
        <dbReference type="SAM" id="MobiDB-lite"/>
    </source>
</evidence>
<reference evidence="5" key="1">
    <citation type="submission" date="2019-03" db="EMBL/GenBank/DDBJ databases">
        <authorList>
            <person name="Mank J."/>
            <person name="Almeida P."/>
        </authorList>
    </citation>
    <scope>NUCLEOTIDE SEQUENCE</scope>
    <source>
        <strain evidence="5">78183</strain>
    </source>
</reference>
<feature type="domain" description="Retroviral polymerase SH3-like" evidence="4">
    <location>
        <begin position="555"/>
        <end position="612"/>
    </location>
</feature>
<dbReference type="InterPro" id="IPR036397">
    <property type="entry name" value="RNaseH_sf"/>
</dbReference>
<dbReference type="Pfam" id="PF07727">
    <property type="entry name" value="RVT_2"/>
    <property type="match status" value="1"/>
</dbReference>
<feature type="domain" description="Retrotransposon Copia-like N-terminal" evidence="3">
    <location>
        <begin position="20"/>
        <end position="57"/>
    </location>
</feature>
<dbReference type="GO" id="GO:0003676">
    <property type="term" value="F:nucleic acid binding"/>
    <property type="evidence" value="ECO:0007669"/>
    <property type="project" value="InterPro"/>
</dbReference>
<feature type="compositionally biased region" description="Low complexity" evidence="1">
    <location>
        <begin position="677"/>
        <end position="689"/>
    </location>
</feature>
<sequence>MEINPMNPLTSIPDNSAFTTNIILNETNYGLWSKLIEMRIGARNKLGYLTGATVKPESDDPRLESWVTENHRVKCWLIDSMTPSLMQRFLCLPTAKEIWDAVGRTFYDGADATRIFELNQRSFNTRQNGRPLSMYYTELVAIFQEIDGRTAPQARTVDGSSTHSAMAQLRVHIFLSGLDPGFDHIRGEILRKDPQLDLEGAYACVRREHSQKSIMDRNGSPPGFHERSAMVTRHHRPELGKTRGAARVEGREGNEKLGQPNFSFIPDRMGADRADRFDRFDQKYKNTGGLICSHCGEKDIQNKGVMKLLATRTGGIYEKTSENIENCGHLTEADPAQPTATVAHPGIIGKTFALPVITKDSSWIIDTGASEHMTKDLTSPITGAGSVILNDSLTLDTVLVVPSLEYNLLSSLNVKFVNWPKATYPYLPSLNKSSEPFAVIHSDVWGPAKNKSDVSSAFQEFHKMPWNSTPNFMHLHSTAKWATERKNRQIMEVVRASLFGMNMPKFYWGEAVKSAAYLINRTPSSVINFQTPQQKMESLLSVPHLPNLEPRVFGCTVYVYIPKVLRNKLDPCAKKCVFVGYSEFQKGYRCYDPLHPKLHVTLDTSFHEMEPYYSGGASGSSLQGEKNNEENDDLFELEENGRMVENYFDETRENNVAPLDSEDLEHCIDQNLPSSPPSSSSELPMSTPLTEESTQNVLTQVNQNPILPIFDNEIPVIVENRANKYPQRSNRGVPKKQYELDPKNKTKYPISDYVSSHRLSSSYALTVNQLSTVSIPSNVQDALADPKWTVAINEELEALQKNNTWELCPLPEGKKTVGCKWVFTVKLKADGSIDRYKARLVAKGYTQRYGIDYQETFAPVAKINTIRILIALAVNRDWVLQQFDVKNAFLNGDLEEEVYMDLPPGAKGKSPSINKVCKLKKALYGLKQSPRAWFGRFTSTMKEFGYKQSNSDHTLFIKHREGKTTALIVYVDDMVLTGDDIEEREALQRFLASKFEMKDLGQLKYFLGIEVSRSKTGICLSQRKYVLDLLTETGMLACKPVDTPMEMNHKLGESENQTSADKGRYQQLVGKLIYLSHTRPDIAYAVSVVSQFMHSPGEEHMEAVYRILRYLKSAPGRGLLFSKNEVREITGYTDSDWAGDRQIEDRHQATLQARNRKWSLDRVRRQNTRYGSRAAIEIAHNPVQHDRTKHVEVDRHFIKENLDRKIIQFPFVWSEDQLADILTKARPTGGDERLNDRCQWVEEAEVVLPVVVTSEMEHRKLVAASLASTSGLPALVGGGHGGASGVEEKLPMMRGMVVVCPGAIPDYGEREPSLWIERCRVERERPLFYFLCSDLPASGDIPPYLSLSTIFAFFIAEGKSEQSGGHLINNLHFLASIWKQKLCPRISGFSIPGGVKVEHVKMRASQAQEDSIMKKMGPTTYASHVHLLTRC</sequence>
<gene>
    <name evidence="5" type="ORF">SVIM_LOCUS97251</name>
</gene>
<dbReference type="InterPro" id="IPR013103">
    <property type="entry name" value="RVT_2"/>
</dbReference>